<dbReference type="Gene3D" id="2.160.20.80">
    <property type="entry name" value="E3 ubiquitin-protein ligase SopA"/>
    <property type="match status" value="4"/>
</dbReference>
<name>A0A918PZJ6_9CAUL</name>
<keyword evidence="2" id="KW-1185">Reference proteome</keyword>
<dbReference type="EMBL" id="BMZB01000001">
    <property type="protein sequence ID" value="GGZ28796.1"/>
    <property type="molecule type" value="Genomic_DNA"/>
</dbReference>
<evidence type="ECO:0008006" key="3">
    <source>
        <dbReference type="Google" id="ProtNLM"/>
    </source>
</evidence>
<protein>
    <recommendedName>
        <fullName evidence="3">Pentapeptide repeat-containing protein</fullName>
    </recommendedName>
</protein>
<dbReference type="SUPFAM" id="SSF141571">
    <property type="entry name" value="Pentapeptide repeat-like"/>
    <property type="match status" value="3"/>
</dbReference>
<accession>A0A918PZJ6</accession>
<dbReference type="InterPro" id="IPR051082">
    <property type="entry name" value="Pentapeptide-BTB/POZ_domain"/>
</dbReference>
<comment type="caution">
    <text evidence="1">The sequence shown here is derived from an EMBL/GenBank/DDBJ whole genome shotgun (WGS) entry which is preliminary data.</text>
</comment>
<dbReference type="InterPro" id="IPR001646">
    <property type="entry name" value="5peptide_repeat"/>
</dbReference>
<dbReference type="AlphaFoldDB" id="A0A918PZJ6"/>
<evidence type="ECO:0000313" key="1">
    <source>
        <dbReference type="EMBL" id="GGZ28796.1"/>
    </source>
</evidence>
<organism evidence="1 2">
    <name type="scientific">Asticcacaulis endophyticus</name>
    <dbReference type="NCBI Taxonomy" id="1395890"/>
    <lineage>
        <taxon>Bacteria</taxon>
        <taxon>Pseudomonadati</taxon>
        <taxon>Pseudomonadota</taxon>
        <taxon>Alphaproteobacteria</taxon>
        <taxon>Caulobacterales</taxon>
        <taxon>Caulobacteraceae</taxon>
        <taxon>Asticcacaulis</taxon>
    </lineage>
</organism>
<sequence length="419" mass="45120">MSMSAAAADYSFTRMTQAELDQVCLKHERLMKGIPGGMRAKLAWCDLSGLSMKGRVLKDADFTGAIMVDCDLTGAVLDGSNLYCVDIQLSCLKGASLRRVDLRGACLRGANLEGVDMFEADLREGAMAMPDKKTGLVYREISERASEAAYANLRGANLERSKLTGIQAMKADFTDAIMKSCNLSRANLKQAIMDNVDLEGANLSGADVSGASLKDAVLIGAKTDMWRVSQTDMTGVLTDKPVGQDITDLPYGNMLRQHALWVSTIGKEGTPSVFDKADLRGLKSIKGFNLAALSAKGAVFYGLDMRGIQLQGSQLDGADMRNCDLSGADLRGARMTRVRMDGANLEGAKLGALMIAKDRYMPADLSDGRMRNVNFTHADLRMAKLDGADISRSNMEGAQLKLEALENVICMGLRGKIAE</sequence>
<proteinExistence type="predicted"/>
<dbReference type="Pfam" id="PF00805">
    <property type="entry name" value="Pentapeptide"/>
    <property type="match status" value="5"/>
</dbReference>
<dbReference type="Proteomes" id="UP000662572">
    <property type="component" value="Unassembled WGS sequence"/>
</dbReference>
<gene>
    <name evidence="1" type="ORF">GCM10011273_13340</name>
</gene>
<reference evidence="1" key="2">
    <citation type="submission" date="2020-09" db="EMBL/GenBank/DDBJ databases">
        <authorList>
            <person name="Sun Q."/>
            <person name="Kim S."/>
        </authorList>
    </citation>
    <scope>NUCLEOTIDE SEQUENCE</scope>
    <source>
        <strain evidence="1">KCTC 32296</strain>
    </source>
</reference>
<evidence type="ECO:0000313" key="2">
    <source>
        <dbReference type="Proteomes" id="UP000662572"/>
    </source>
</evidence>
<reference evidence="1" key="1">
    <citation type="journal article" date="2014" name="Int. J. Syst. Evol. Microbiol.">
        <title>Complete genome sequence of Corynebacterium casei LMG S-19264T (=DSM 44701T), isolated from a smear-ripened cheese.</title>
        <authorList>
            <consortium name="US DOE Joint Genome Institute (JGI-PGF)"/>
            <person name="Walter F."/>
            <person name="Albersmeier A."/>
            <person name="Kalinowski J."/>
            <person name="Ruckert C."/>
        </authorList>
    </citation>
    <scope>NUCLEOTIDE SEQUENCE</scope>
    <source>
        <strain evidence="1">KCTC 32296</strain>
    </source>
</reference>
<dbReference type="PANTHER" id="PTHR14136:SF17">
    <property type="entry name" value="BTB_POZ DOMAIN-CONTAINING PROTEIN KCTD9"/>
    <property type="match status" value="1"/>
</dbReference>
<dbReference type="PANTHER" id="PTHR14136">
    <property type="entry name" value="BTB_POZ DOMAIN-CONTAINING PROTEIN KCTD9"/>
    <property type="match status" value="1"/>
</dbReference>